<feature type="region of interest" description="Disordered" evidence="1">
    <location>
        <begin position="86"/>
        <end position="112"/>
    </location>
</feature>
<reference evidence="2 3" key="1">
    <citation type="submission" date="2024-09" db="EMBL/GenBank/DDBJ databases">
        <authorList>
            <person name="Sun Q."/>
            <person name="Mori K."/>
        </authorList>
    </citation>
    <scope>NUCLEOTIDE SEQUENCE [LARGE SCALE GENOMIC DNA]</scope>
    <source>
        <strain evidence="2 3">TBRC 1851</strain>
    </source>
</reference>
<dbReference type="EMBL" id="JBHMQT010000006">
    <property type="protein sequence ID" value="MFC0861650.1"/>
    <property type="molecule type" value="Genomic_DNA"/>
</dbReference>
<evidence type="ECO:0000256" key="1">
    <source>
        <dbReference type="SAM" id="MobiDB-lite"/>
    </source>
</evidence>
<protein>
    <submittedName>
        <fullName evidence="2">Uncharacterized protein</fullName>
    </submittedName>
</protein>
<evidence type="ECO:0000313" key="2">
    <source>
        <dbReference type="EMBL" id="MFC0861650.1"/>
    </source>
</evidence>
<dbReference type="Proteomes" id="UP001589870">
    <property type="component" value="Unassembled WGS sequence"/>
</dbReference>
<feature type="compositionally biased region" description="Polar residues" evidence="1">
    <location>
        <begin position="91"/>
        <end position="103"/>
    </location>
</feature>
<organism evidence="2 3">
    <name type="scientific">Sphaerimonospora cavernae</name>
    <dbReference type="NCBI Taxonomy" id="1740611"/>
    <lineage>
        <taxon>Bacteria</taxon>
        <taxon>Bacillati</taxon>
        <taxon>Actinomycetota</taxon>
        <taxon>Actinomycetes</taxon>
        <taxon>Streptosporangiales</taxon>
        <taxon>Streptosporangiaceae</taxon>
        <taxon>Sphaerimonospora</taxon>
    </lineage>
</organism>
<keyword evidence="3" id="KW-1185">Reference proteome</keyword>
<dbReference type="RefSeq" id="WP_394299879.1">
    <property type="nucleotide sequence ID" value="NZ_JBHMQT010000006.1"/>
</dbReference>
<gene>
    <name evidence="2" type="ORF">ACFHYQ_04990</name>
</gene>
<accession>A0ABV6TZL8</accession>
<comment type="caution">
    <text evidence="2">The sequence shown here is derived from an EMBL/GenBank/DDBJ whole genome shotgun (WGS) entry which is preliminary data.</text>
</comment>
<proteinExistence type="predicted"/>
<sequence length="112" mass="12093">MISAIAARIPLVSRPKAAGLPLAERITHLTELTVEPAGASHRDLVARASGVLNYAALIASDVAMPDLAPQLRWRKHQVFAEAPQRSCDFKSYTSPSRSRSRGFQTMKAPSPG</sequence>
<evidence type="ECO:0000313" key="3">
    <source>
        <dbReference type="Proteomes" id="UP001589870"/>
    </source>
</evidence>
<name>A0ABV6TZL8_9ACTN</name>